<evidence type="ECO:0000256" key="15">
    <source>
        <dbReference type="RuleBase" id="RU361176"/>
    </source>
</evidence>
<keyword evidence="12" id="KW-1015">Disulfide bond</keyword>
<dbReference type="PANTHER" id="PTHR34135">
    <property type="entry name" value="LYSOZYME"/>
    <property type="match status" value="1"/>
</dbReference>
<dbReference type="InterPro" id="IPR018077">
    <property type="entry name" value="Glyco_hydro_fam25_subgr"/>
</dbReference>
<dbReference type="EC" id="3.2.1.17" evidence="4 15"/>
<feature type="domain" description="Gram-positive cocci surface proteins LPxTG" evidence="19">
    <location>
        <begin position="288"/>
        <end position="323"/>
    </location>
</feature>
<comment type="catalytic activity">
    <reaction evidence="1 15">
        <text>Hydrolysis of (1-&gt;4)-beta-linkages between N-acetylmuramic acid and N-acetyl-D-glucosamine residues in a peptidoglycan and between N-acetyl-D-glucosamine residues in chitodextrins.</text>
        <dbReference type="EC" id="3.2.1.17"/>
    </reaction>
</comment>
<dbReference type="PROSITE" id="PS50847">
    <property type="entry name" value="GRAM_POS_ANCHORING"/>
    <property type="match status" value="1"/>
</dbReference>
<dbReference type="FunFam" id="3.20.20.80:FF:000060">
    <property type="entry name" value="Lysozyme M1"/>
    <property type="match status" value="1"/>
</dbReference>
<evidence type="ECO:0000256" key="4">
    <source>
        <dbReference type="ARBA" id="ARBA00012732"/>
    </source>
</evidence>
<feature type="signal peptide" evidence="18">
    <location>
        <begin position="1"/>
        <end position="17"/>
    </location>
</feature>
<dbReference type="InterPro" id="IPR002053">
    <property type="entry name" value="Glyco_hydro_25"/>
</dbReference>
<dbReference type="Gene3D" id="3.20.20.80">
    <property type="entry name" value="Glycosidases"/>
    <property type="match status" value="1"/>
</dbReference>
<reference evidence="21" key="1">
    <citation type="journal article" date="2021" name="Int. J. Syst. Evol. Microbiol.">
        <title>Actinocatenispora comari sp. nov., an endophytic actinomycete isolated from aerial parts of Comarum salesowianum.</title>
        <authorList>
            <person name="Oyunbileg N."/>
            <person name="Iizaka Y."/>
            <person name="Hamada M."/>
            <person name="Davaapurev B.O."/>
            <person name="Fukumoto A."/>
            <person name="Tsetseg B."/>
            <person name="Kato F."/>
            <person name="Tamura T."/>
            <person name="Batkhuu J."/>
            <person name="Anzai Y."/>
        </authorList>
    </citation>
    <scope>NUCLEOTIDE SEQUENCE [LARGE SCALE GENOMIC DNA]</scope>
    <source>
        <strain evidence="21">NUM-2625</strain>
    </source>
</reference>
<evidence type="ECO:0000256" key="5">
    <source>
        <dbReference type="ARBA" id="ARBA00022512"/>
    </source>
</evidence>
<evidence type="ECO:0000313" key="20">
    <source>
        <dbReference type="EMBL" id="GIL30822.1"/>
    </source>
</evidence>
<evidence type="ECO:0000256" key="13">
    <source>
        <dbReference type="ARBA" id="ARBA00023295"/>
    </source>
</evidence>
<comment type="similarity">
    <text evidence="3 15">Belongs to the glycosyl hydrolase 25 family.</text>
</comment>
<keyword evidence="9 18" id="KW-0732">Signal</keyword>
<feature type="chain" id="PRO_5035268423" description="Lysozyme" evidence="18">
    <location>
        <begin position="18"/>
        <end position="323"/>
    </location>
</feature>
<proteinExistence type="inferred from homology"/>
<comment type="function">
    <text evidence="14">This enzyme has both lysozyme (acetylmuramidase) and diacetylmuramidase activities.</text>
</comment>
<keyword evidence="11" id="KW-0572">Peptidoglycan-anchor</keyword>
<comment type="caution">
    <text evidence="20">The sequence shown here is derived from an EMBL/GenBank/DDBJ whole genome shotgun (WGS) entry which is preliminary data.</text>
</comment>
<sequence>MAAAAALTFIGSGTANAAPSGPHGVDVSHHQGSIDWAATAHGGVKFAYIKATEGTTYHDAAFAANYNGAYRAGVVRGAYHFAHPSSSSGATQANYFLAHGGGWSADGRTLPGALDIEYNPSGATCYGMSAGSMVNWIADFRNTYHARTGRWPVIYTTTDWWTRCTGNYAGFAATSPLWLARYASSPGALPAGWKFTTIWQYADQGSAPGDQDVFNGSATQLTTFARGGAAKATGKPTPKPTTAAPSTPSSPTAGPSHAPSATTSPSQVATHSPTAAPSASPSDSAPALPVTGTSLGLLAGGGAALIAGGVILYLLTRRRRTSS</sequence>
<dbReference type="EMBL" id="BOPO01000127">
    <property type="protein sequence ID" value="GIL30822.1"/>
    <property type="molecule type" value="Genomic_DNA"/>
</dbReference>
<dbReference type="PANTHER" id="PTHR34135:SF2">
    <property type="entry name" value="LYSOZYME"/>
    <property type="match status" value="1"/>
</dbReference>
<keyword evidence="10 15" id="KW-0378">Hydrolase</keyword>
<evidence type="ECO:0000256" key="14">
    <source>
        <dbReference type="ARBA" id="ARBA00055588"/>
    </source>
</evidence>
<dbReference type="PROSITE" id="PS51904">
    <property type="entry name" value="GLYCOSYL_HYDROL_F25_2"/>
    <property type="match status" value="1"/>
</dbReference>
<evidence type="ECO:0000256" key="1">
    <source>
        <dbReference type="ARBA" id="ARBA00000632"/>
    </source>
</evidence>
<dbReference type="GO" id="GO:0005576">
    <property type="term" value="C:extracellular region"/>
    <property type="evidence" value="ECO:0007669"/>
    <property type="project" value="UniProtKB-SubCell"/>
</dbReference>
<dbReference type="GO" id="GO:0016052">
    <property type="term" value="P:carbohydrate catabolic process"/>
    <property type="evidence" value="ECO:0007669"/>
    <property type="project" value="TreeGrafter"/>
</dbReference>
<dbReference type="GO" id="GO:0016998">
    <property type="term" value="P:cell wall macromolecule catabolic process"/>
    <property type="evidence" value="ECO:0007669"/>
    <property type="project" value="InterPro"/>
</dbReference>
<evidence type="ECO:0000256" key="12">
    <source>
        <dbReference type="ARBA" id="ARBA00023157"/>
    </source>
</evidence>
<dbReference type="PROSITE" id="PS00953">
    <property type="entry name" value="GLYCOSYL_HYDROL_F25_1"/>
    <property type="match status" value="1"/>
</dbReference>
<keyword evidence="13 15" id="KW-0326">Glycosidase</keyword>
<keyword evidence="17" id="KW-0812">Transmembrane</keyword>
<evidence type="ECO:0000256" key="2">
    <source>
        <dbReference type="ARBA" id="ARBA00004613"/>
    </source>
</evidence>
<feature type="compositionally biased region" description="Low complexity" evidence="16">
    <location>
        <begin position="227"/>
        <end position="287"/>
    </location>
</feature>
<evidence type="ECO:0000256" key="7">
    <source>
        <dbReference type="ARBA" id="ARBA00022529"/>
    </source>
</evidence>
<evidence type="ECO:0000256" key="11">
    <source>
        <dbReference type="ARBA" id="ARBA00023088"/>
    </source>
</evidence>
<dbReference type="GO" id="GO:0031640">
    <property type="term" value="P:killing of cells of another organism"/>
    <property type="evidence" value="ECO:0007669"/>
    <property type="project" value="UniProtKB-KW"/>
</dbReference>
<dbReference type="CDD" id="cd06412">
    <property type="entry name" value="GH25_CH-type"/>
    <property type="match status" value="1"/>
</dbReference>
<comment type="subcellular location">
    <subcellularLocation>
        <location evidence="2">Secreted</location>
    </subcellularLocation>
</comment>
<evidence type="ECO:0000256" key="9">
    <source>
        <dbReference type="ARBA" id="ARBA00022729"/>
    </source>
</evidence>
<keyword evidence="5" id="KW-0134">Cell wall</keyword>
<name>A0A8J4AJE4_9ACTN</name>
<keyword evidence="21" id="KW-1185">Reference proteome</keyword>
<evidence type="ECO:0000256" key="16">
    <source>
        <dbReference type="SAM" id="MobiDB-lite"/>
    </source>
</evidence>
<keyword evidence="17" id="KW-0472">Membrane</keyword>
<evidence type="ECO:0000259" key="19">
    <source>
        <dbReference type="PROSITE" id="PS50847"/>
    </source>
</evidence>
<dbReference type="InterPro" id="IPR008270">
    <property type="entry name" value="Glyco_hydro_25_AS"/>
</dbReference>
<dbReference type="Pfam" id="PF01183">
    <property type="entry name" value="Glyco_hydro_25"/>
    <property type="match status" value="1"/>
</dbReference>
<evidence type="ECO:0000256" key="3">
    <source>
        <dbReference type="ARBA" id="ARBA00010646"/>
    </source>
</evidence>
<dbReference type="GO" id="GO:0003796">
    <property type="term" value="F:lysozyme activity"/>
    <property type="evidence" value="ECO:0007669"/>
    <property type="project" value="UniProtKB-EC"/>
</dbReference>
<evidence type="ECO:0000256" key="10">
    <source>
        <dbReference type="ARBA" id="ARBA00022801"/>
    </source>
</evidence>
<dbReference type="InterPro" id="IPR017853">
    <property type="entry name" value="GH"/>
</dbReference>
<evidence type="ECO:0000256" key="6">
    <source>
        <dbReference type="ARBA" id="ARBA00022525"/>
    </source>
</evidence>
<keyword evidence="6" id="KW-0964">Secreted</keyword>
<accession>A0A8J4AJE4</accession>
<keyword evidence="17" id="KW-1133">Transmembrane helix</keyword>
<keyword evidence="7" id="KW-0929">Antimicrobial</keyword>
<feature type="transmembrane region" description="Helical" evidence="17">
    <location>
        <begin position="295"/>
        <end position="315"/>
    </location>
</feature>
<dbReference type="AlphaFoldDB" id="A0A8J4AJE4"/>
<protein>
    <recommendedName>
        <fullName evidence="4 15">Lysozyme</fullName>
        <ecNumber evidence="4 15">3.2.1.17</ecNumber>
    </recommendedName>
</protein>
<dbReference type="Proteomes" id="UP000614996">
    <property type="component" value="Unassembled WGS sequence"/>
</dbReference>
<dbReference type="SUPFAM" id="SSF51445">
    <property type="entry name" value="(Trans)glycosidases"/>
    <property type="match status" value="1"/>
</dbReference>
<feature type="region of interest" description="Disordered" evidence="16">
    <location>
        <begin position="226"/>
        <end position="287"/>
    </location>
</feature>
<evidence type="ECO:0000313" key="21">
    <source>
        <dbReference type="Proteomes" id="UP000614996"/>
    </source>
</evidence>
<gene>
    <name evidence="20" type="ORF">NUM_60760</name>
</gene>
<organism evidence="20 21">
    <name type="scientific">Actinocatenispora comari</name>
    <dbReference type="NCBI Taxonomy" id="2807577"/>
    <lineage>
        <taxon>Bacteria</taxon>
        <taxon>Bacillati</taxon>
        <taxon>Actinomycetota</taxon>
        <taxon>Actinomycetes</taxon>
        <taxon>Micromonosporales</taxon>
        <taxon>Micromonosporaceae</taxon>
        <taxon>Actinocatenispora</taxon>
    </lineage>
</organism>
<dbReference type="InterPro" id="IPR019931">
    <property type="entry name" value="LPXTG_anchor"/>
</dbReference>
<keyword evidence="8" id="KW-0081">Bacteriolytic enzyme</keyword>
<dbReference type="GO" id="GO:0009253">
    <property type="term" value="P:peptidoglycan catabolic process"/>
    <property type="evidence" value="ECO:0007669"/>
    <property type="project" value="InterPro"/>
</dbReference>
<dbReference type="RefSeq" id="WP_225918958.1">
    <property type="nucleotide sequence ID" value="NZ_BOPO01000127.1"/>
</dbReference>
<evidence type="ECO:0000256" key="17">
    <source>
        <dbReference type="SAM" id="Phobius"/>
    </source>
</evidence>
<evidence type="ECO:0000256" key="8">
    <source>
        <dbReference type="ARBA" id="ARBA00022638"/>
    </source>
</evidence>
<dbReference type="GO" id="GO:0042742">
    <property type="term" value="P:defense response to bacterium"/>
    <property type="evidence" value="ECO:0007669"/>
    <property type="project" value="UniProtKB-KW"/>
</dbReference>
<evidence type="ECO:0000256" key="18">
    <source>
        <dbReference type="SAM" id="SignalP"/>
    </source>
</evidence>
<dbReference type="SMART" id="SM00641">
    <property type="entry name" value="Glyco_25"/>
    <property type="match status" value="1"/>
</dbReference>